<dbReference type="AlphaFoldDB" id="A0A7V8VDR3"/>
<feature type="compositionally biased region" description="Low complexity" evidence="1">
    <location>
        <begin position="311"/>
        <end position="330"/>
    </location>
</feature>
<keyword evidence="3" id="KW-0378">Hydrolase</keyword>
<accession>A0A7V8VDR3</accession>
<dbReference type="InterPro" id="IPR051044">
    <property type="entry name" value="MAG_DAG_Lipase"/>
</dbReference>
<dbReference type="SUPFAM" id="SSF53474">
    <property type="entry name" value="alpha/beta-Hydrolases"/>
    <property type="match status" value="1"/>
</dbReference>
<protein>
    <submittedName>
        <fullName evidence="3">Alpha/beta fold hydrolase</fullName>
    </submittedName>
</protein>
<evidence type="ECO:0000313" key="3">
    <source>
        <dbReference type="EMBL" id="MBA2226076.1"/>
    </source>
</evidence>
<feature type="domain" description="Serine aminopeptidase S33" evidence="2">
    <location>
        <begin position="51"/>
        <end position="284"/>
    </location>
</feature>
<name>A0A7V8VDR3_9BACT</name>
<dbReference type="EMBL" id="JACEFB010000004">
    <property type="protein sequence ID" value="MBA2226076.1"/>
    <property type="molecule type" value="Genomic_DNA"/>
</dbReference>
<reference evidence="3 4" key="1">
    <citation type="submission" date="2020-07" db="EMBL/GenBank/DDBJ databases">
        <title>Thermogemmata thermophila gen. nov., sp. nov., a novel moderate thermophilic planctomycete from a Kamchatka hot spring.</title>
        <authorList>
            <person name="Elcheninov A.G."/>
            <person name="Podosokorskaya O.A."/>
            <person name="Kovaleva O.L."/>
            <person name="Novikov A."/>
            <person name="Bonch-Osmolovskaya E.A."/>
            <person name="Toshchakov S.V."/>
            <person name="Kublanov I.V."/>
        </authorList>
    </citation>
    <scope>NUCLEOTIDE SEQUENCE [LARGE SCALE GENOMIC DNA]</scope>
    <source>
        <strain evidence="3 4">2918</strain>
    </source>
</reference>
<dbReference type="Proteomes" id="UP000542342">
    <property type="component" value="Unassembled WGS sequence"/>
</dbReference>
<gene>
    <name evidence="3" type="ORF">H0921_07860</name>
</gene>
<evidence type="ECO:0000259" key="2">
    <source>
        <dbReference type="Pfam" id="PF12146"/>
    </source>
</evidence>
<dbReference type="PANTHER" id="PTHR11614">
    <property type="entry name" value="PHOSPHOLIPASE-RELATED"/>
    <property type="match status" value="1"/>
</dbReference>
<comment type="caution">
    <text evidence="3">The sequence shown here is derived from an EMBL/GenBank/DDBJ whole genome shotgun (WGS) entry which is preliminary data.</text>
</comment>
<dbReference type="Pfam" id="PF12146">
    <property type="entry name" value="Hydrolase_4"/>
    <property type="match status" value="1"/>
</dbReference>
<keyword evidence="4" id="KW-1185">Reference proteome</keyword>
<evidence type="ECO:0000256" key="1">
    <source>
        <dbReference type="SAM" id="MobiDB-lite"/>
    </source>
</evidence>
<dbReference type="Gene3D" id="3.40.50.1820">
    <property type="entry name" value="alpha/beta hydrolase"/>
    <property type="match status" value="1"/>
</dbReference>
<sequence length="330" mass="36468">MAASAAWGSLIGGIGGRGGEAGAASGALVGTFRASDGYRFYYRYYPASGERPRGRLVWLHGIRSHGGWYERSCRRWAEAGYETYFLDRRGAGWNTPWRGDAPSFRRLLDDVAEFVQHLRQDRPWLPLILGGISWGGKLALALPYRKPGLVQAVVLLCPGLKPRVQPPAMQRLRIALAAHLRPEKRFPIPLNEPELFTADPAAQRYIAADRYGLQQATARFLFQSFALDVYLRRARKHVQVPVYLALAGQDRIIDNAATRAFLAAVPGPLTVREYPQAHHTLEFEAADHPWWDDLAQWLAQQGDGLTGENWPAGASAAPDPAAPATTPAPK</sequence>
<evidence type="ECO:0000313" key="4">
    <source>
        <dbReference type="Proteomes" id="UP000542342"/>
    </source>
</evidence>
<organism evidence="3 4">
    <name type="scientific">Thermogemmata fonticola</name>
    <dbReference type="NCBI Taxonomy" id="2755323"/>
    <lineage>
        <taxon>Bacteria</taxon>
        <taxon>Pseudomonadati</taxon>
        <taxon>Planctomycetota</taxon>
        <taxon>Planctomycetia</taxon>
        <taxon>Gemmatales</taxon>
        <taxon>Gemmataceae</taxon>
        <taxon>Thermogemmata</taxon>
    </lineage>
</organism>
<dbReference type="InterPro" id="IPR022742">
    <property type="entry name" value="Hydrolase_4"/>
</dbReference>
<dbReference type="GO" id="GO:0016787">
    <property type="term" value="F:hydrolase activity"/>
    <property type="evidence" value="ECO:0007669"/>
    <property type="project" value="UniProtKB-KW"/>
</dbReference>
<dbReference type="RefSeq" id="WP_194537506.1">
    <property type="nucleotide sequence ID" value="NZ_JACEFB010000004.1"/>
</dbReference>
<dbReference type="InterPro" id="IPR029058">
    <property type="entry name" value="AB_hydrolase_fold"/>
</dbReference>
<feature type="region of interest" description="Disordered" evidence="1">
    <location>
        <begin position="303"/>
        <end position="330"/>
    </location>
</feature>
<proteinExistence type="predicted"/>